<dbReference type="AlphaFoldDB" id="A0A1U9K8U5"/>
<evidence type="ECO:0000313" key="2">
    <source>
        <dbReference type="EMBL" id="AQS56454.1"/>
    </source>
</evidence>
<keyword evidence="1" id="KW-0812">Transmembrane</keyword>
<keyword evidence="1" id="KW-0472">Membrane</keyword>
<keyword evidence="3" id="KW-1185">Reference proteome</keyword>
<evidence type="ECO:0000313" key="3">
    <source>
        <dbReference type="Proteomes" id="UP000188603"/>
    </source>
</evidence>
<evidence type="ECO:0000256" key="1">
    <source>
        <dbReference type="SAM" id="Phobius"/>
    </source>
</evidence>
<gene>
    <name evidence="2" type="ORF">B0W44_12480</name>
</gene>
<dbReference type="EMBL" id="CP019699">
    <property type="protein sequence ID" value="AQS56454.1"/>
    <property type="molecule type" value="Genomic_DNA"/>
</dbReference>
<protein>
    <submittedName>
        <fullName evidence="2">Uncharacterized protein</fullName>
    </submittedName>
</protein>
<reference evidence="2 3" key="1">
    <citation type="journal article" date="2015" name="Int. J. Syst. Evol. Microbiol.">
        <title>Novibacillus thermophilus gen. nov., sp. nov., a Gram-staining-negative and moderately thermophilic member of the family Thermoactinomycetaceae.</title>
        <authorList>
            <person name="Yang G."/>
            <person name="Chen J."/>
            <person name="Zhou S."/>
        </authorList>
    </citation>
    <scope>NUCLEOTIDE SEQUENCE [LARGE SCALE GENOMIC DNA]</scope>
    <source>
        <strain evidence="2 3">SG-1</strain>
    </source>
</reference>
<dbReference type="Proteomes" id="UP000188603">
    <property type="component" value="Chromosome"/>
</dbReference>
<dbReference type="KEGG" id="ntr:B0W44_12480"/>
<sequence length="92" mass="10325">MSSPNTTSIRKTNADVVTDGLKHGPEGVETITLQPVESVRKHSFYDLFRSELKLMCRSVPLWWHSGGMILFLLSLFVPLSSTCTSLTKCMKH</sequence>
<feature type="transmembrane region" description="Helical" evidence="1">
    <location>
        <begin position="61"/>
        <end position="81"/>
    </location>
</feature>
<name>A0A1U9K8U5_9BACL</name>
<proteinExistence type="predicted"/>
<accession>A0A1U9K8U5</accession>
<organism evidence="2 3">
    <name type="scientific">Novibacillus thermophilus</name>
    <dbReference type="NCBI Taxonomy" id="1471761"/>
    <lineage>
        <taxon>Bacteria</taxon>
        <taxon>Bacillati</taxon>
        <taxon>Bacillota</taxon>
        <taxon>Bacilli</taxon>
        <taxon>Bacillales</taxon>
        <taxon>Thermoactinomycetaceae</taxon>
        <taxon>Novibacillus</taxon>
    </lineage>
</organism>
<keyword evidence="1" id="KW-1133">Transmembrane helix</keyword>